<accession>A0A4Y2F334</accession>
<comment type="caution">
    <text evidence="1">The sequence shown here is derived from an EMBL/GenBank/DDBJ whole genome shotgun (WGS) entry which is preliminary data.</text>
</comment>
<reference evidence="1 2" key="1">
    <citation type="journal article" date="2019" name="Sci. Rep.">
        <title>Orb-weaving spider Araneus ventricosus genome elucidates the spidroin gene catalogue.</title>
        <authorList>
            <person name="Kono N."/>
            <person name="Nakamura H."/>
            <person name="Ohtoshi R."/>
            <person name="Moran D.A.P."/>
            <person name="Shinohara A."/>
            <person name="Yoshida Y."/>
            <person name="Fujiwara M."/>
            <person name="Mori M."/>
            <person name="Tomita M."/>
            <person name="Arakawa K."/>
        </authorList>
    </citation>
    <scope>NUCLEOTIDE SEQUENCE [LARGE SCALE GENOMIC DNA]</scope>
</reference>
<evidence type="ECO:0008006" key="3">
    <source>
        <dbReference type="Google" id="ProtNLM"/>
    </source>
</evidence>
<organism evidence="1 2">
    <name type="scientific">Araneus ventricosus</name>
    <name type="common">Orbweaver spider</name>
    <name type="synonym">Epeira ventricosa</name>
    <dbReference type="NCBI Taxonomy" id="182803"/>
    <lineage>
        <taxon>Eukaryota</taxon>
        <taxon>Metazoa</taxon>
        <taxon>Ecdysozoa</taxon>
        <taxon>Arthropoda</taxon>
        <taxon>Chelicerata</taxon>
        <taxon>Arachnida</taxon>
        <taxon>Araneae</taxon>
        <taxon>Araneomorphae</taxon>
        <taxon>Entelegynae</taxon>
        <taxon>Araneoidea</taxon>
        <taxon>Araneidae</taxon>
        <taxon>Araneus</taxon>
    </lineage>
</organism>
<name>A0A4Y2F334_ARAVE</name>
<gene>
    <name evidence="1" type="ORF">AVEN_41478_1</name>
</gene>
<sequence>MLATVTREHRCPIFGLPKELKGTNLPTHVDVLLSCFEENFKISKQRVPFSTISDIVATQIEITYCKATIPVLSHARIVKMIKAYQETYKKLRKSCNRDQTKGWFKKKQRNS</sequence>
<evidence type="ECO:0000313" key="2">
    <source>
        <dbReference type="Proteomes" id="UP000499080"/>
    </source>
</evidence>
<keyword evidence="2" id="KW-1185">Reference proteome</keyword>
<dbReference type="Proteomes" id="UP000499080">
    <property type="component" value="Unassembled WGS sequence"/>
</dbReference>
<dbReference type="EMBL" id="BGPR01000772">
    <property type="protein sequence ID" value="GBM34939.1"/>
    <property type="molecule type" value="Genomic_DNA"/>
</dbReference>
<evidence type="ECO:0000313" key="1">
    <source>
        <dbReference type="EMBL" id="GBM34939.1"/>
    </source>
</evidence>
<dbReference type="AlphaFoldDB" id="A0A4Y2F334"/>
<proteinExistence type="predicted"/>
<dbReference type="OrthoDB" id="7464755at2759"/>
<protein>
    <recommendedName>
        <fullName evidence="3">BEN domain-containing protein</fullName>
    </recommendedName>
</protein>